<reference evidence="2" key="1">
    <citation type="journal article" date="2024" name="Proc. Natl. Acad. Sci. U.S.A.">
        <title>Extraordinary preservation of gene collinearity over three hundred million years revealed in homosporous lycophytes.</title>
        <authorList>
            <person name="Li C."/>
            <person name="Wickell D."/>
            <person name="Kuo L.Y."/>
            <person name="Chen X."/>
            <person name="Nie B."/>
            <person name="Liao X."/>
            <person name="Peng D."/>
            <person name="Ji J."/>
            <person name="Jenkins J."/>
            <person name="Williams M."/>
            <person name="Shu S."/>
            <person name="Plott C."/>
            <person name="Barry K."/>
            <person name="Rajasekar S."/>
            <person name="Grimwood J."/>
            <person name="Han X."/>
            <person name="Sun S."/>
            <person name="Hou Z."/>
            <person name="He W."/>
            <person name="Dai G."/>
            <person name="Sun C."/>
            <person name="Schmutz J."/>
            <person name="Leebens-Mack J.H."/>
            <person name="Li F.W."/>
            <person name="Wang L."/>
        </authorList>
    </citation>
    <scope>NUCLEOTIDE SEQUENCE [LARGE SCALE GENOMIC DNA]</scope>
    <source>
        <strain evidence="2">cv. PW_Plant_1</strain>
    </source>
</reference>
<dbReference type="EMBL" id="CM055095">
    <property type="protein sequence ID" value="KAJ7560343.1"/>
    <property type="molecule type" value="Genomic_DNA"/>
</dbReference>
<dbReference type="Proteomes" id="UP001162992">
    <property type="component" value="Chromosome 4"/>
</dbReference>
<name>A0ACC2E1G8_DIPCM</name>
<sequence length="875" mass="96606">MKGILSSNFFKVAGVWNHGLEARIPRRKRLQKIILQNSRKMRKLAVAATEIRQQAEEEVAELEEHDEVGQELEDNAAVQENMAAVREHADEDAIKKIKAVLQKSQDNAAPGQVVEDDKVVEDDSEENGAEDSESERNGAEESDSEKSKSEESDSVENNVEDLKLGEDEADIRKEAISSSMDPRSDLALDVQMQAHGANMANPSKGIGSGLGSLFEESCWHAQNLKSRGYQNSVVDGQVEYQKLTSSGSSVEYRHGGAIVFLFWKDFLVFDGCATVCVLQGRASMLGYSLVRGMDKMVCSNFKLSSAVTIEPYPYVTLEGKPYSATELGLDLNSHEPTTISEFDTPGCILEFRSYKCRQVSALPAFTSDHYPASERITFRLEVLEKRNFFGQVNKSDCEQSDDQRSPDNHSLEFEGDCSEGAMAVESLVKLNGSTPLHRKQTTEGFLGLKGKKLHDESKDFQSQPTRIPSTWQAAINTITLKKKGSLGDGGRGEVAPITVICGAKGTGKSTFAKFLVNELLNIHKAVGYLDTDVGQPEFTIPGCLSLHILQEPIIGSPILHLRTPEKCYFYGDISPKVDPTQCIGCIQDLYDYFCLQYYDNKEQAEQTPLVVNTHGWLKGVGLDVLVSILRITKPTHVVHLVSSITQKNIPSGRFWQTDDNTSIATKILSIESYTDSSVGQSHSSCDGFRFRPSKNAVELRALRIMAYFQKCHGGKPLLFPCREVDLYAETSKALASQTPYQVSLSDIKVMHLHCQVPETQTLYSINAELVGLGTSPQKIMVDGTILPPECLGFGIVRGIDVTQNILYLITPLSGESLQSVEIILHGRLQIPMPLLQVEGYICPYLCRNSVVVEGTGSAVMRSHKRQIKPQMNGSL</sequence>
<evidence type="ECO:0000313" key="2">
    <source>
        <dbReference type="Proteomes" id="UP001162992"/>
    </source>
</evidence>
<organism evidence="1 2">
    <name type="scientific">Diphasiastrum complanatum</name>
    <name type="common">Issler's clubmoss</name>
    <name type="synonym">Lycopodium complanatum</name>
    <dbReference type="NCBI Taxonomy" id="34168"/>
    <lineage>
        <taxon>Eukaryota</taxon>
        <taxon>Viridiplantae</taxon>
        <taxon>Streptophyta</taxon>
        <taxon>Embryophyta</taxon>
        <taxon>Tracheophyta</taxon>
        <taxon>Lycopodiopsida</taxon>
        <taxon>Lycopodiales</taxon>
        <taxon>Lycopodiaceae</taxon>
        <taxon>Lycopodioideae</taxon>
        <taxon>Diphasiastrum</taxon>
    </lineage>
</organism>
<comment type="caution">
    <text evidence="1">The sequence shown here is derived from an EMBL/GenBank/DDBJ whole genome shotgun (WGS) entry which is preliminary data.</text>
</comment>
<accession>A0ACC2E1G8</accession>
<keyword evidence="2" id="KW-1185">Reference proteome</keyword>
<evidence type="ECO:0000313" key="1">
    <source>
        <dbReference type="EMBL" id="KAJ7560343.1"/>
    </source>
</evidence>
<gene>
    <name evidence="1" type="ORF">O6H91_04G125400</name>
</gene>
<protein>
    <submittedName>
        <fullName evidence="1">Uncharacterized protein</fullName>
    </submittedName>
</protein>
<proteinExistence type="predicted"/>